<proteinExistence type="predicted"/>
<dbReference type="EMBL" id="JBFNFH010000025">
    <property type="protein sequence ID" value="MFM1525611.1"/>
    <property type="molecule type" value="Genomic_DNA"/>
</dbReference>
<evidence type="ECO:0000313" key="3">
    <source>
        <dbReference type="Proteomes" id="UP001629536"/>
    </source>
</evidence>
<organism evidence="2 3">
    <name type="scientific">Helcococcus bovis</name>
    <dbReference type="NCBI Taxonomy" id="3153252"/>
    <lineage>
        <taxon>Bacteria</taxon>
        <taxon>Bacillati</taxon>
        <taxon>Bacillota</taxon>
        <taxon>Tissierellia</taxon>
        <taxon>Tissierellales</taxon>
        <taxon>Peptoniphilaceae</taxon>
        <taxon>Helcococcus</taxon>
    </lineage>
</organism>
<keyword evidence="3" id="KW-1185">Reference proteome</keyword>
<feature type="chain" id="PRO_5046875061" evidence="1">
    <location>
        <begin position="19"/>
        <end position="74"/>
    </location>
</feature>
<dbReference type="RefSeq" id="WP_408105618.1">
    <property type="nucleotide sequence ID" value="NZ_JBFNFH010000025.1"/>
</dbReference>
<reference evidence="2 3" key="1">
    <citation type="journal article" date="2024" name="Front. Microbiol.">
        <title>Pangenomic and biochemical analyses of Helcococcus ovis reveal widespread tetracycline resistance and a novel bacterial species, Helcococcus bovis.</title>
        <authorList>
            <person name="Cunha F."/>
            <person name="Zhai Y."/>
            <person name="Casaro S."/>
            <person name="Jones K.L."/>
            <person name="Hernandez M."/>
            <person name="Bisinotto R.S."/>
            <person name="Kariyawasam S."/>
            <person name="Brown M.B."/>
            <person name="Phillips A."/>
            <person name="Jeong K.C."/>
            <person name="Galvao K.N."/>
        </authorList>
    </citation>
    <scope>NUCLEOTIDE SEQUENCE [LARGE SCALE GENOMIC DNA]</scope>
    <source>
        <strain evidence="2 3">KG197</strain>
    </source>
</reference>
<gene>
    <name evidence="2" type="ORF">ABGF40_08055</name>
</gene>
<keyword evidence="1" id="KW-0732">Signal</keyword>
<dbReference type="Proteomes" id="UP001629536">
    <property type="component" value="Unassembled WGS sequence"/>
</dbReference>
<evidence type="ECO:0000256" key="1">
    <source>
        <dbReference type="SAM" id="SignalP"/>
    </source>
</evidence>
<comment type="caution">
    <text evidence="2">The sequence shown here is derived from an EMBL/GenBank/DDBJ whole genome shotgun (WGS) entry which is preliminary data.</text>
</comment>
<protein>
    <submittedName>
        <fullName evidence="2">Uncharacterized protein</fullName>
    </submittedName>
</protein>
<feature type="signal peptide" evidence="1">
    <location>
        <begin position="1"/>
        <end position="18"/>
    </location>
</feature>
<sequence length="74" mass="8736">MKKKLTVGILSLAVLALAECFAFIPAASTESENDYLERCIFEELEKAFENDPYKDLIKNYNAKEYYNHTYNYYY</sequence>
<accession>A0ABW9F9U9</accession>
<evidence type="ECO:0000313" key="2">
    <source>
        <dbReference type="EMBL" id="MFM1525611.1"/>
    </source>
</evidence>
<name>A0ABW9F9U9_9FIRM</name>